<dbReference type="InterPro" id="IPR050600">
    <property type="entry name" value="SETD3_SETD6_MTase"/>
</dbReference>
<sequence>MSSHKEDDAKTSALFEYCHEHNVHFHKHVIPRRVPGRGLGMYAKAHIARGERLANVPLTSLFTLDNIPQSFAAMKLRSKIPTHALLAAFFAFGPENALASLEPWIATWPRYSEFAQGMPLLWPETDGSTIRKTSQATLLPPPLTGSYMSSGAGKNLRNNGSTTLISSLRAKIAAHIASLEPILDAETYRELSIPYSTTYYIYMHAWLCVNTRCFSYSPYGKKRPKDPNEAMALCPGMDLFNHSAEAGVETKHDRSSYHAVATRDHQPGEEIFFNYGQHENDVLWAEYGFLPDNNSEDAIRVDTIVLERVTEDQKKVLKDNGYLGQYWLNASGVCYRSQVVAWMFLLDLRKWHAMLAGKYDPDRENEGRQGQVRSSSDRMTEAHLSLCAKWALKVVEDCDAALSTLNGMSSQTILELLGDREDHLRTQDLAFDRADQDHAHYHNYRQAQAMGRLAMCSKRWTQIREMAHSARDRITAS</sequence>
<dbReference type="OrthoDB" id="341421at2759"/>
<gene>
    <name evidence="2" type="ORF">AB675_6237</name>
</gene>
<dbReference type="GO" id="GO:0032259">
    <property type="term" value="P:methylation"/>
    <property type="evidence" value="ECO:0007669"/>
    <property type="project" value="UniProtKB-KW"/>
</dbReference>
<dbReference type="SUPFAM" id="SSF82199">
    <property type="entry name" value="SET domain"/>
    <property type="match status" value="1"/>
</dbReference>
<keyword evidence="2" id="KW-0489">Methyltransferase</keyword>
<reference evidence="2 3" key="1">
    <citation type="submission" date="2015-06" db="EMBL/GenBank/DDBJ databases">
        <title>Draft genome of the ant-associated black yeast Phialophora attae CBS 131958.</title>
        <authorList>
            <person name="Moreno L.F."/>
            <person name="Stielow B.J."/>
            <person name="de Hoog S."/>
            <person name="Vicente V.A."/>
            <person name="Weiss V.A."/>
            <person name="de Vries M."/>
            <person name="Cruz L.M."/>
            <person name="Souza E.M."/>
        </authorList>
    </citation>
    <scope>NUCLEOTIDE SEQUENCE [LARGE SCALE GENOMIC DNA]</scope>
    <source>
        <strain evidence="2 3">CBS 131958</strain>
    </source>
</reference>
<dbReference type="STRING" id="1664694.A0A0N1H910"/>
<evidence type="ECO:0000313" key="2">
    <source>
        <dbReference type="EMBL" id="KPI43726.1"/>
    </source>
</evidence>
<dbReference type="EMBL" id="LFJN01000004">
    <property type="protein sequence ID" value="KPI43726.1"/>
    <property type="molecule type" value="Genomic_DNA"/>
</dbReference>
<dbReference type="Pfam" id="PF00856">
    <property type="entry name" value="SET"/>
    <property type="match status" value="1"/>
</dbReference>
<dbReference type="VEuPathDB" id="FungiDB:AB675_6237"/>
<dbReference type="AlphaFoldDB" id="A0A0N1H910"/>
<dbReference type="RefSeq" id="XP_018003689.1">
    <property type="nucleotide sequence ID" value="XM_018146514.1"/>
</dbReference>
<organism evidence="2 3">
    <name type="scientific">Cyphellophora attinorum</name>
    <dbReference type="NCBI Taxonomy" id="1664694"/>
    <lineage>
        <taxon>Eukaryota</taxon>
        <taxon>Fungi</taxon>
        <taxon>Dikarya</taxon>
        <taxon>Ascomycota</taxon>
        <taxon>Pezizomycotina</taxon>
        <taxon>Eurotiomycetes</taxon>
        <taxon>Chaetothyriomycetidae</taxon>
        <taxon>Chaetothyriales</taxon>
        <taxon>Cyphellophoraceae</taxon>
        <taxon>Cyphellophora</taxon>
    </lineage>
</organism>
<dbReference type="PANTHER" id="PTHR13271:SF137">
    <property type="entry name" value="SET DOMAIN-CONTAINING PROTEIN"/>
    <property type="match status" value="1"/>
</dbReference>
<dbReference type="InterPro" id="IPR046341">
    <property type="entry name" value="SET_dom_sf"/>
</dbReference>
<evidence type="ECO:0000313" key="3">
    <source>
        <dbReference type="Proteomes" id="UP000038010"/>
    </source>
</evidence>
<protein>
    <submittedName>
        <fullName evidence="2">Ribosomal lysine N-methyltransferase set11</fullName>
    </submittedName>
</protein>
<evidence type="ECO:0000259" key="1">
    <source>
        <dbReference type="PROSITE" id="PS50280"/>
    </source>
</evidence>
<dbReference type="PANTHER" id="PTHR13271">
    <property type="entry name" value="UNCHARACTERIZED PUTATIVE METHYLTRANSFERASE"/>
    <property type="match status" value="1"/>
</dbReference>
<dbReference type="Proteomes" id="UP000038010">
    <property type="component" value="Unassembled WGS sequence"/>
</dbReference>
<dbReference type="GeneID" id="28738394"/>
<dbReference type="Gene3D" id="3.90.1410.10">
    <property type="entry name" value="set domain protein methyltransferase, domain 1"/>
    <property type="match status" value="1"/>
</dbReference>
<keyword evidence="3" id="KW-1185">Reference proteome</keyword>
<accession>A0A0N1H910</accession>
<comment type="caution">
    <text evidence="2">The sequence shown here is derived from an EMBL/GenBank/DDBJ whole genome shotgun (WGS) entry which is preliminary data.</text>
</comment>
<proteinExistence type="predicted"/>
<dbReference type="InterPro" id="IPR001214">
    <property type="entry name" value="SET_dom"/>
</dbReference>
<feature type="domain" description="SET" evidence="1">
    <location>
        <begin position="27"/>
        <end position="276"/>
    </location>
</feature>
<dbReference type="PROSITE" id="PS50280">
    <property type="entry name" value="SET"/>
    <property type="match status" value="1"/>
</dbReference>
<keyword evidence="2" id="KW-0808">Transferase</keyword>
<name>A0A0N1H910_9EURO</name>
<dbReference type="GO" id="GO:0016279">
    <property type="term" value="F:protein-lysine N-methyltransferase activity"/>
    <property type="evidence" value="ECO:0007669"/>
    <property type="project" value="UniProtKB-ARBA"/>
</dbReference>